<protein>
    <recommendedName>
        <fullName evidence="4">Xylanolytic transcriptional activator regulatory domain-containing protein</fullName>
    </recommendedName>
</protein>
<dbReference type="EMBL" id="RWJN01000078">
    <property type="protein sequence ID" value="TCD68011.1"/>
    <property type="molecule type" value="Genomic_DNA"/>
</dbReference>
<comment type="caution">
    <text evidence="5">The sequence shown here is derived from an EMBL/GenBank/DDBJ whole genome shotgun (WGS) entry which is preliminary data.</text>
</comment>
<dbReference type="Pfam" id="PF04082">
    <property type="entry name" value="Fungal_trans"/>
    <property type="match status" value="1"/>
</dbReference>
<dbReference type="OrthoDB" id="424974at2759"/>
<evidence type="ECO:0000256" key="1">
    <source>
        <dbReference type="ARBA" id="ARBA00004123"/>
    </source>
</evidence>
<feature type="compositionally biased region" description="Basic and acidic residues" evidence="3">
    <location>
        <begin position="711"/>
        <end position="721"/>
    </location>
</feature>
<keyword evidence="6" id="KW-1185">Reference proteome</keyword>
<evidence type="ECO:0000256" key="2">
    <source>
        <dbReference type="ARBA" id="ARBA00023242"/>
    </source>
</evidence>
<dbReference type="SMART" id="SM00906">
    <property type="entry name" value="Fungal_trans"/>
    <property type="match status" value="1"/>
</dbReference>
<accession>A0A4R0RI20</accession>
<evidence type="ECO:0000313" key="6">
    <source>
        <dbReference type="Proteomes" id="UP000292702"/>
    </source>
</evidence>
<evidence type="ECO:0000313" key="5">
    <source>
        <dbReference type="EMBL" id="TCD68011.1"/>
    </source>
</evidence>
<feature type="region of interest" description="Disordered" evidence="3">
    <location>
        <begin position="785"/>
        <end position="811"/>
    </location>
</feature>
<organism evidence="5 6">
    <name type="scientific">Steccherinum ochraceum</name>
    <dbReference type="NCBI Taxonomy" id="92696"/>
    <lineage>
        <taxon>Eukaryota</taxon>
        <taxon>Fungi</taxon>
        <taxon>Dikarya</taxon>
        <taxon>Basidiomycota</taxon>
        <taxon>Agaricomycotina</taxon>
        <taxon>Agaricomycetes</taxon>
        <taxon>Polyporales</taxon>
        <taxon>Steccherinaceae</taxon>
        <taxon>Steccherinum</taxon>
    </lineage>
</organism>
<evidence type="ECO:0000259" key="4">
    <source>
        <dbReference type="SMART" id="SM00906"/>
    </source>
</evidence>
<sequence length="969" mass="107036">MSKGPDVSVFSYMTTVTYPYMNQTQAQMRQEAALRLMCAQRLYNNMPKRLSAGQGTRFILADTEQLHRKISEMSERIRQLEDSLAIFQSGVSSERHPLLRDELLSIKFGPEVRRTIDEEATRNKLASSIDALGTLTVGEHGETKFIGRSGGSETLFLTVAQQMSESSDSGEDQEDSEFQALPDDLENISITFPLTIVQDGTDDILRRLEAELPPRPRAWALCEAYLAHFSWWFRPVKRDELINEILSPIYKTVSDPSNQGGYHPKSGCGGRCPHLLAVLYFILAVGALVDLTLQPCGPEAEKYYRLGRAALSLRSILDSPEFETVQAVSLMASYHSVCGSRYSVESAWSLASLACKLSQAVSSVPVSSEKRPSDCLCFVFGTDGMQLGLHRDSARWGLDAKVVDRRRNLFWECFIFEAVHCMALGRPPAASRLHVDCALPADEEQSLDRDGNSLEGYWHWKLAFTQSIVVHAHDLLLNAEPPDYEMILDLDRKIRQMSVPKVKLYPKPTDEEYSNAGLCMQSCMMSQLRSVAMLAIHRTFFAQALLDHPTNPLRSPYAPSFLAANRCASVLIKSYLHHSERFPGLCGRFWNLWTHAFTACVILGSTVARCPGATMAPSSLIELDLAVDLFRKGSQYSKRARQAYPMLVGLRAKASNAYQQFRNRHISPSLDVHLHIGPEDAGEDRLAIFGGQTRVMASKLLSRKPPKVKKQRTDSPRRQDSLDSPSSESRDHSSASPEAAATPSDASSVPQNVRDAFNDVHPVLMDYLSLFPSSVAVVDTSKPLVDPPMSTSSPPSGSNTSEMSSFASPYSQGSTSAFSPNMIANGAAGVASAGTAFVAAAASIPGTSYNQDIEMQNNGFAQQVMSPINDDLMDDSGWYYNTWNGTGSHIPSFMENLPLGGDHAMMDEQWMNLMRDTGLFDQTTATSISAKQDPTQQQQPQQQQQQHQQTQGLPGIPAMSITDGMNLMF</sequence>
<dbReference type="GO" id="GO:0008270">
    <property type="term" value="F:zinc ion binding"/>
    <property type="evidence" value="ECO:0007669"/>
    <property type="project" value="InterPro"/>
</dbReference>
<dbReference type="GO" id="GO:0006351">
    <property type="term" value="P:DNA-templated transcription"/>
    <property type="evidence" value="ECO:0007669"/>
    <property type="project" value="InterPro"/>
</dbReference>
<dbReference type="GO" id="GO:0005634">
    <property type="term" value="C:nucleus"/>
    <property type="evidence" value="ECO:0007669"/>
    <property type="project" value="UniProtKB-SubCell"/>
</dbReference>
<feature type="compositionally biased region" description="Low complexity" evidence="3">
    <location>
        <begin position="787"/>
        <end position="805"/>
    </location>
</feature>
<dbReference type="GO" id="GO:0003677">
    <property type="term" value="F:DNA binding"/>
    <property type="evidence" value="ECO:0007669"/>
    <property type="project" value="InterPro"/>
</dbReference>
<proteinExistence type="predicted"/>
<dbReference type="STRING" id="92696.A0A4R0RI20"/>
<comment type="subcellular location">
    <subcellularLocation>
        <location evidence="1">Nucleus</location>
    </subcellularLocation>
</comment>
<dbReference type="InterPro" id="IPR050613">
    <property type="entry name" value="Sec_Metabolite_Reg"/>
</dbReference>
<feature type="compositionally biased region" description="Basic residues" evidence="3">
    <location>
        <begin position="701"/>
        <end position="710"/>
    </location>
</feature>
<dbReference type="InterPro" id="IPR007219">
    <property type="entry name" value="XnlR_reg_dom"/>
</dbReference>
<feature type="region of interest" description="Disordered" evidence="3">
    <location>
        <begin position="700"/>
        <end position="752"/>
    </location>
</feature>
<dbReference type="PANTHER" id="PTHR31001">
    <property type="entry name" value="UNCHARACTERIZED TRANSCRIPTIONAL REGULATORY PROTEIN"/>
    <property type="match status" value="1"/>
</dbReference>
<feature type="domain" description="Xylanolytic transcriptional activator regulatory" evidence="4">
    <location>
        <begin position="347"/>
        <end position="446"/>
    </location>
</feature>
<dbReference type="Proteomes" id="UP000292702">
    <property type="component" value="Unassembled WGS sequence"/>
</dbReference>
<evidence type="ECO:0000256" key="3">
    <source>
        <dbReference type="SAM" id="MobiDB-lite"/>
    </source>
</evidence>
<keyword evidence="2" id="KW-0539">Nucleus</keyword>
<reference evidence="5 6" key="1">
    <citation type="submission" date="2018-11" db="EMBL/GenBank/DDBJ databases">
        <title>Genome assembly of Steccherinum ochraceum LE-BIN_3174, the white-rot fungus of the Steccherinaceae family (The Residual Polyporoid clade, Polyporales, Basidiomycota).</title>
        <authorList>
            <person name="Fedorova T.V."/>
            <person name="Glazunova O.A."/>
            <person name="Landesman E.O."/>
            <person name="Moiseenko K.V."/>
            <person name="Psurtseva N.V."/>
            <person name="Savinova O.S."/>
            <person name="Shakhova N.V."/>
            <person name="Tyazhelova T.V."/>
            <person name="Vasina D.V."/>
        </authorList>
    </citation>
    <scope>NUCLEOTIDE SEQUENCE [LARGE SCALE GENOMIC DNA]</scope>
    <source>
        <strain evidence="5 6">LE-BIN_3174</strain>
    </source>
</reference>
<dbReference type="AlphaFoldDB" id="A0A4R0RI20"/>
<feature type="compositionally biased region" description="Low complexity" evidence="3">
    <location>
        <begin position="932"/>
        <end position="951"/>
    </location>
</feature>
<feature type="region of interest" description="Disordered" evidence="3">
    <location>
        <begin position="928"/>
        <end position="959"/>
    </location>
</feature>
<dbReference type="CDD" id="cd12148">
    <property type="entry name" value="fungal_TF_MHR"/>
    <property type="match status" value="1"/>
</dbReference>
<dbReference type="PANTHER" id="PTHR31001:SF56">
    <property type="entry name" value="ZN(2)-C6 FUNGAL-TYPE DOMAIN-CONTAINING PROTEIN"/>
    <property type="match status" value="1"/>
</dbReference>
<name>A0A4R0RI20_9APHY</name>
<feature type="compositionally biased region" description="Low complexity" evidence="3">
    <location>
        <begin position="734"/>
        <end position="748"/>
    </location>
</feature>
<gene>
    <name evidence="5" type="ORF">EIP91_011622</name>
</gene>